<feature type="domain" description="Intradiol ring-cleavage dioxygenases" evidence="2">
    <location>
        <begin position="83"/>
        <end position="190"/>
    </location>
</feature>
<name>A0ABY5PGN4_9ACTN</name>
<dbReference type="PANTHER" id="PTHR34315:SF1">
    <property type="entry name" value="INTRADIOL RING-CLEAVAGE DIOXYGENASES DOMAIN-CONTAINING PROTEIN-RELATED"/>
    <property type="match status" value="1"/>
</dbReference>
<dbReference type="CDD" id="cd03457">
    <property type="entry name" value="intradiol_dioxygenase_like"/>
    <property type="match status" value="1"/>
</dbReference>
<dbReference type="GO" id="GO:0051213">
    <property type="term" value="F:dioxygenase activity"/>
    <property type="evidence" value="ECO:0007669"/>
    <property type="project" value="UniProtKB-KW"/>
</dbReference>
<keyword evidence="3" id="KW-0560">Oxidoreductase</keyword>
<dbReference type="InterPro" id="IPR006311">
    <property type="entry name" value="TAT_signal"/>
</dbReference>
<keyword evidence="3" id="KW-0223">Dioxygenase</keyword>
<keyword evidence="1" id="KW-0732">Signal</keyword>
<protein>
    <submittedName>
        <fullName evidence="3">Intradiol ring-cleavage dioxygenase</fullName>
    </submittedName>
</protein>
<reference evidence="4" key="1">
    <citation type="submission" date="2021-11" db="EMBL/GenBank/DDBJ databases">
        <title>Cultivation dependent microbiological survey of springs from the worlds oldest radium mine currently devoted to the extraction of radon-saturated water.</title>
        <authorList>
            <person name="Kapinusova G."/>
            <person name="Smrhova T."/>
            <person name="Strejcek M."/>
            <person name="Suman J."/>
            <person name="Jani K."/>
            <person name="Pajer P."/>
            <person name="Uhlik O."/>
        </authorList>
    </citation>
    <scope>NUCLEOTIDE SEQUENCE [LARGE SCALE GENOMIC DNA]</scope>
    <source>
        <strain evidence="4">J379</strain>
    </source>
</reference>
<evidence type="ECO:0000313" key="3">
    <source>
        <dbReference type="EMBL" id="UUY03577.1"/>
    </source>
</evidence>
<dbReference type="PANTHER" id="PTHR34315">
    <property type="match status" value="1"/>
</dbReference>
<dbReference type="SUPFAM" id="SSF49482">
    <property type="entry name" value="Aromatic compound dioxygenase"/>
    <property type="match status" value="1"/>
</dbReference>
<organism evidence="3 4">
    <name type="scientific">Svornostia abyssi</name>
    <dbReference type="NCBI Taxonomy" id="2898438"/>
    <lineage>
        <taxon>Bacteria</taxon>
        <taxon>Bacillati</taxon>
        <taxon>Actinomycetota</taxon>
        <taxon>Thermoleophilia</taxon>
        <taxon>Solirubrobacterales</taxon>
        <taxon>Baekduiaceae</taxon>
        <taxon>Svornostia</taxon>
    </lineage>
</organism>
<proteinExistence type="predicted"/>
<dbReference type="PROSITE" id="PS51318">
    <property type="entry name" value="TAT"/>
    <property type="match status" value="1"/>
</dbReference>
<dbReference type="EMBL" id="CP088295">
    <property type="protein sequence ID" value="UUY03577.1"/>
    <property type="molecule type" value="Genomic_DNA"/>
</dbReference>
<gene>
    <name evidence="3" type="ORF">LRS13_23390</name>
</gene>
<accession>A0ABY5PGN4</accession>
<keyword evidence="4" id="KW-1185">Reference proteome</keyword>
<evidence type="ECO:0000313" key="4">
    <source>
        <dbReference type="Proteomes" id="UP001058860"/>
    </source>
</evidence>
<evidence type="ECO:0000259" key="2">
    <source>
        <dbReference type="Pfam" id="PF00775"/>
    </source>
</evidence>
<feature type="signal peptide" evidence="1">
    <location>
        <begin position="1"/>
        <end position="30"/>
    </location>
</feature>
<sequence>MTRMTRRRALVSAGTISAGALLSACGADDAATPKTTADVTTTQGTTATVQPQTSTSGDLAAKFDAAAACQQTAELTEGPYYLDVDRVRSDIREDREGVELVVGVRVRDAASCDPISNAVVELWHCDAVGDYSGVQGQSGTFLRGAQVTSADGITEITTIYPGFYVGRCPHIHAKVILDNATALTTQLFFDEQITEAVYQGEPYAQNTGPYTSNAQDGIYVADLELALSKDGDAYLGLITFDVTTPA</sequence>
<dbReference type="Pfam" id="PF00775">
    <property type="entry name" value="Dioxygenase_C"/>
    <property type="match status" value="1"/>
</dbReference>
<dbReference type="PROSITE" id="PS51257">
    <property type="entry name" value="PROKAR_LIPOPROTEIN"/>
    <property type="match status" value="1"/>
</dbReference>
<dbReference type="Proteomes" id="UP001058860">
    <property type="component" value="Chromosome"/>
</dbReference>
<dbReference type="InterPro" id="IPR000627">
    <property type="entry name" value="Intradiol_dOase_C"/>
</dbReference>
<dbReference type="RefSeq" id="WP_353864079.1">
    <property type="nucleotide sequence ID" value="NZ_CP088295.1"/>
</dbReference>
<dbReference type="Gene3D" id="2.60.130.10">
    <property type="entry name" value="Aromatic compound dioxygenase"/>
    <property type="match status" value="1"/>
</dbReference>
<evidence type="ECO:0000256" key="1">
    <source>
        <dbReference type="SAM" id="SignalP"/>
    </source>
</evidence>
<dbReference type="InterPro" id="IPR015889">
    <property type="entry name" value="Intradiol_dOase_core"/>
</dbReference>
<feature type="chain" id="PRO_5046525799" evidence="1">
    <location>
        <begin position="31"/>
        <end position="246"/>
    </location>
</feature>